<evidence type="ECO:0000313" key="4">
    <source>
        <dbReference type="Proteomes" id="UP000666369"/>
    </source>
</evidence>
<reference evidence="3 4" key="1">
    <citation type="submission" date="2020-01" db="EMBL/GenBank/DDBJ databases">
        <authorList>
            <person name="Lee S.D."/>
        </authorList>
    </citation>
    <scope>NUCLEOTIDE SEQUENCE [LARGE SCALE GENOMIC DNA]</scope>
    <source>
        <strain evidence="3 4">SAP-35</strain>
    </source>
</reference>
<dbReference type="GO" id="GO:0032259">
    <property type="term" value="P:methylation"/>
    <property type="evidence" value="ECO:0007669"/>
    <property type="project" value="UniProtKB-KW"/>
</dbReference>
<name>A0ABX0FQ83_9BURK</name>
<sequence length="514" mass="56514">MDWTAGYASDIEYTAGFYAEQGPGYINLVCALNGYEPPSLGTPFTYFELGFGRGLTASVLAASNPNGSFYAADFNPAHVAGANALAASAQLKNLTLLENSFEELAKGKVGDLPQFDYITLHGIYTWVTAENRQHIIDFVNRYLKPGGAVYVSYNAMPGWASGQPLQRLLVEYGDAFPNKSNAEMDGAAAFVERLVEASSGYVENNPSIKPRLDTLKTGSRNYLVHEYMHKHWQPLYHADVARDFAQAKMEFAGSALLPMAYPALYLSPARKAVMETFPDSVMQETLKDYILNTGFRKDVFVRGLRKMSPVRHAEVLAQVGVALTVPRSEVKFEMKTAIGTFNGMSEVYAAVCDALAVRPHFVGELLSLPSLKGQSVVNLIQVAVLLTSSGQAMTYLTGVGKAEPAVTQKMNAALVKQVRYSDEYQVLCSPLTGNGVLADLFERVAFGLLSQTKGTVTLDDFTRQVWQHVSALGRRMMRDGVALDDEAENLTELRPRVEAILRDKLPVWKQLKML</sequence>
<dbReference type="Pfam" id="PF10119">
    <property type="entry name" value="MethyTransf_Reg"/>
    <property type="match status" value="1"/>
</dbReference>
<accession>A0ABX0FQ83</accession>
<keyword evidence="3" id="KW-0808">Transferase</keyword>
<evidence type="ECO:0000313" key="3">
    <source>
        <dbReference type="EMBL" id="NGZ86524.1"/>
    </source>
</evidence>
<comment type="caution">
    <text evidence="3">The sequence shown here is derived from an EMBL/GenBank/DDBJ whole genome shotgun (WGS) entry which is preliminary data.</text>
</comment>
<evidence type="ECO:0000259" key="2">
    <source>
        <dbReference type="Pfam" id="PF10119"/>
    </source>
</evidence>
<protein>
    <submittedName>
        <fullName evidence="3">Methyltransferase domain-containing protein</fullName>
    </submittedName>
</protein>
<feature type="domain" description="Methyltransferase type 12" evidence="1">
    <location>
        <begin position="48"/>
        <end position="148"/>
    </location>
</feature>
<dbReference type="InterPro" id="IPR013217">
    <property type="entry name" value="Methyltransf_12"/>
</dbReference>
<dbReference type="CDD" id="cd02440">
    <property type="entry name" value="AdoMet_MTases"/>
    <property type="match status" value="1"/>
</dbReference>
<dbReference type="GO" id="GO:0008168">
    <property type="term" value="F:methyltransferase activity"/>
    <property type="evidence" value="ECO:0007669"/>
    <property type="project" value="UniProtKB-KW"/>
</dbReference>
<reference evidence="4" key="2">
    <citation type="submission" date="2023-07" db="EMBL/GenBank/DDBJ databases">
        <title>Duganella aceri sp. nov., isolated from tree sap.</title>
        <authorList>
            <person name="Kim I.S."/>
        </authorList>
    </citation>
    <scope>NUCLEOTIDE SEQUENCE [LARGE SCALE GENOMIC DNA]</scope>
    <source>
        <strain evidence="4">SAP-35</strain>
    </source>
</reference>
<dbReference type="EMBL" id="JAADJT010000009">
    <property type="protein sequence ID" value="NGZ86524.1"/>
    <property type="molecule type" value="Genomic_DNA"/>
</dbReference>
<dbReference type="Proteomes" id="UP000666369">
    <property type="component" value="Unassembled WGS sequence"/>
</dbReference>
<proteinExistence type="predicted"/>
<dbReference type="Gene3D" id="3.40.50.150">
    <property type="entry name" value="Vaccinia Virus protein VP39"/>
    <property type="match status" value="1"/>
</dbReference>
<keyword evidence="4" id="KW-1185">Reference proteome</keyword>
<dbReference type="SUPFAM" id="SSF53335">
    <property type="entry name" value="S-adenosyl-L-methionine-dependent methyltransferases"/>
    <property type="match status" value="1"/>
</dbReference>
<keyword evidence="3" id="KW-0489">Methyltransferase</keyword>
<gene>
    <name evidence="3" type="ORF">GW587_19960</name>
</gene>
<dbReference type="InterPro" id="IPR018773">
    <property type="entry name" value="MeTrfase_reg_dom_prd"/>
</dbReference>
<dbReference type="InterPro" id="IPR029063">
    <property type="entry name" value="SAM-dependent_MTases_sf"/>
</dbReference>
<evidence type="ECO:0000259" key="1">
    <source>
        <dbReference type="Pfam" id="PF08242"/>
    </source>
</evidence>
<dbReference type="RefSeq" id="WP_166106367.1">
    <property type="nucleotide sequence ID" value="NZ_JAADJT010000009.1"/>
</dbReference>
<organism evidence="3 4">
    <name type="scientific">Duganella aceris</name>
    <dbReference type="NCBI Taxonomy" id="2703883"/>
    <lineage>
        <taxon>Bacteria</taxon>
        <taxon>Pseudomonadati</taxon>
        <taxon>Pseudomonadota</taxon>
        <taxon>Betaproteobacteria</taxon>
        <taxon>Burkholderiales</taxon>
        <taxon>Oxalobacteraceae</taxon>
        <taxon>Telluria group</taxon>
        <taxon>Duganella</taxon>
    </lineage>
</organism>
<dbReference type="Pfam" id="PF08242">
    <property type="entry name" value="Methyltransf_12"/>
    <property type="match status" value="1"/>
</dbReference>
<feature type="domain" description="Methyltransferase regulatory" evidence="2">
    <location>
        <begin position="220"/>
        <end position="302"/>
    </location>
</feature>